<evidence type="ECO:0000256" key="3">
    <source>
        <dbReference type="ARBA" id="ARBA00022989"/>
    </source>
</evidence>
<evidence type="ECO:0000256" key="2">
    <source>
        <dbReference type="ARBA" id="ARBA00022692"/>
    </source>
</evidence>
<dbReference type="RefSeq" id="WP_132287633.1">
    <property type="nucleotide sequence ID" value="NZ_SKBM01000007.1"/>
</dbReference>
<feature type="transmembrane region" description="Helical" evidence="5">
    <location>
        <begin position="52"/>
        <end position="71"/>
    </location>
</feature>
<feature type="transmembrane region" description="Helical" evidence="5">
    <location>
        <begin position="256"/>
        <end position="279"/>
    </location>
</feature>
<dbReference type="AlphaFoldDB" id="A0A4R4DU10"/>
<feature type="transmembrane region" description="Helical" evidence="5">
    <location>
        <begin position="185"/>
        <end position="206"/>
    </location>
</feature>
<feature type="transmembrane region" description="Helical" evidence="5">
    <location>
        <begin position="78"/>
        <end position="99"/>
    </location>
</feature>
<organism evidence="7 8">
    <name type="scientific">Roseicella aquatilis</name>
    <dbReference type="NCBI Taxonomy" id="2527868"/>
    <lineage>
        <taxon>Bacteria</taxon>
        <taxon>Pseudomonadati</taxon>
        <taxon>Pseudomonadota</taxon>
        <taxon>Alphaproteobacteria</taxon>
        <taxon>Acetobacterales</taxon>
        <taxon>Roseomonadaceae</taxon>
        <taxon>Roseicella</taxon>
    </lineage>
</organism>
<feature type="transmembrane region" description="Helical" evidence="5">
    <location>
        <begin position="135"/>
        <end position="151"/>
    </location>
</feature>
<evidence type="ECO:0000256" key="4">
    <source>
        <dbReference type="ARBA" id="ARBA00023136"/>
    </source>
</evidence>
<feature type="transmembrane region" description="Helical" evidence="5">
    <location>
        <begin position="21"/>
        <end position="40"/>
    </location>
</feature>
<feature type="domain" description="O-antigen ligase-related" evidence="6">
    <location>
        <begin position="222"/>
        <end position="354"/>
    </location>
</feature>
<keyword evidence="3 5" id="KW-1133">Transmembrane helix</keyword>
<gene>
    <name evidence="7" type="ORF">EXY23_09605</name>
</gene>
<feature type="transmembrane region" description="Helical" evidence="5">
    <location>
        <begin position="377"/>
        <end position="405"/>
    </location>
</feature>
<feature type="transmembrane region" description="Helical" evidence="5">
    <location>
        <begin position="343"/>
        <end position="365"/>
    </location>
</feature>
<evidence type="ECO:0000256" key="1">
    <source>
        <dbReference type="ARBA" id="ARBA00004141"/>
    </source>
</evidence>
<dbReference type="PANTHER" id="PTHR37422">
    <property type="entry name" value="TEICHURONIC ACID BIOSYNTHESIS PROTEIN TUAE"/>
    <property type="match status" value="1"/>
</dbReference>
<feature type="transmembrane region" description="Helical" evidence="5">
    <location>
        <begin position="105"/>
        <end position="123"/>
    </location>
</feature>
<evidence type="ECO:0000256" key="5">
    <source>
        <dbReference type="SAM" id="Phobius"/>
    </source>
</evidence>
<keyword evidence="8" id="KW-1185">Reference proteome</keyword>
<keyword evidence="2 5" id="KW-0812">Transmembrane</keyword>
<accession>A0A4R4DU10</accession>
<feature type="transmembrane region" description="Helical" evidence="5">
    <location>
        <begin position="218"/>
        <end position="236"/>
    </location>
</feature>
<protein>
    <recommendedName>
        <fullName evidence="6">O-antigen ligase-related domain-containing protein</fullName>
    </recommendedName>
</protein>
<name>A0A4R4DU10_9PROT</name>
<dbReference type="InterPro" id="IPR051533">
    <property type="entry name" value="WaaL-like"/>
</dbReference>
<dbReference type="EMBL" id="SKBM01000007">
    <property type="protein sequence ID" value="TCZ63630.1"/>
    <property type="molecule type" value="Genomic_DNA"/>
</dbReference>
<comment type="caution">
    <text evidence="7">The sequence shown here is derived from an EMBL/GenBank/DDBJ whole genome shotgun (WGS) entry which is preliminary data.</text>
</comment>
<dbReference type="OrthoDB" id="65739at2"/>
<evidence type="ECO:0000259" key="6">
    <source>
        <dbReference type="Pfam" id="PF04932"/>
    </source>
</evidence>
<sequence>MLQHDQPYRSAIPVERATAQPLVQAALLVLAVMVTFPPPIPGAPAGMRPTEILSLVSNAALLLALLSGASLHRAAIPLGIAALLSILWIIAEVISMSLMTASGPAHFALVRWVMGLATGYWLAVLMDDPRYRRTVGLGLILGLVLSVGTILQDSLTFDPTAAVDLTPDAEEVLATRWGEDGTYRAAGIFIHPNNAAAVGLLIVPLIIGFVEERRLPRLALLLAAVAIGVVFLTTQTRGSSGVAALLLIMHLLRSPIAHRLIVVVLLLEILVLGILSGLLPLDAVLHRFAATGENAENLGGRLETTLYSLLLALENPLGLGSRYVPALQAATGFSATHNAYLQLALMGGLPLALFVTARLLSAAFLRAPRGRVTESWVALYMLGSFFFENLFFAPPITLFTIWLLWRPTTRA</sequence>
<dbReference type="Proteomes" id="UP000295023">
    <property type="component" value="Unassembled WGS sequence"/>
</dbReference>
<dbReference type="GO" id="GO:0016020">
    <property type="term" value="C:membrane"/>
    <property type="evidence" value="ECO:0007669"/>
    <property type="project" value="UniProtKB-SubCell"/>
</dbReference>
<keyword evidence="4 5" id="KW-0472">Membrane</keyword>
<evidence type="ECO:0000313" key="7">
    <source>
        <dbReference type="EMBL" id="TCZ63630.1"/>
    </source>
</evidence>
<reference evidence="7 8" key="1">
    <citation type="submission" date="2019-03" db="EMBL/GenBank/DDBJ databases">
        <title>Paracraurococcus aquatilis NE82 genome sequence.</title>
        <authorList>
            <person name="Zhao Y."/>
            <person name="Du Z."/>
        </authorList>
    </citation>
    <scope>NUCLEOTIDE SEQUENCE [LARGE SCALE GENOMIC DNA]</scope>
    <source>
        <strain evidence="7 8">NE82</strain>
    </source>
</reference>
<dbReference type="Pfam" id="PF04932">
    <property type="entry name" value="Wzy_C"/>
    <property type="match status" value="1"/>
</dbReference>
<comment type="subcellular location">
    <subcellularLocation>
        <location evidence="1">Membrane</location>
        <topology evidence="1">Multi-pass membrane protein</topology>
    </subcellularLocation>
</comment>
<dbReference type="InterPro" id="IPR007016">
    <property type="entry name" value="O-antigen_ligase-rel_domated"/>
</dbReference>
<proteinExistence type="predicted"/>
<evidence type="ECO:0000313" key="8">
    <source>
        <dbReference type="Proteomes" id="UP000295023"/>
    </source>
</evidence>
<dbReference type="PANTHER" id="PTHR37422:SF13">
    <property type="entry name" value="LIPOPOLYSACCHARIDE BIOSYNTHESIS PROTEIN PA4999-RELATED"/>
    <property type="match status" value="1"/>
</dbReference>